<organism evidence="19 20">
    <name type="scientific">Halonotius aquaticus</name>
    <dbReference type="NCBI Taxonomy" id="2216978"/>
    <lineage>
        <taxon>Archaea</taxon>
        <taxon>Methanobacteriati</taxon>
        <taxon>Methanobacteriota</taxon>
        <taxon>Stenosarchaea group</taxon>
        <taxon>Halobacteria</taxon>
        <taxon>Halobacteriales</taxon>
        <taxon>Haloferacaceae</taxon>
        <taxon>Halonotius</taxon>
    </lineage>
</organism>
<feature type="domain" description="Riboflavin kinase" evidence="18">
    <location>
        <begin position="105"/>
        <end position="230"/>
    </location>
</feature>
<evidence type="ECO:0000256" key="4">
    <source>
        <dbReference type="ARBA" id="ARBA00011987"/>
    </source>
</evidence>
<evidence type="ECO:0000256" key="17">
    <source>
        <dbReference type="HAMAP-Rule" id="MF_01285"/>
    </source>
</evidence>
<feature type="binding site" evidence="17">
    <location>
        <position position="207"/>
    </location>
    <ligand>
        <name>FMN</name>
        <dbReference type="ChEBI" id="CHEBI:58210"/>
    </ligand>
</feature>
<dbReference type="InterPro" id="IPR036390">
    <property type="entry name" value="WH_DNA-bd_sf"/>
</dbReference>
<dbReference type="EMBL" id="QKNY01000009">
    <property type="protein sequence ID" value="RJX43287.1"/>
    <property type="molecule type" value="Genomic_DNA"/>
</dbReference>
<evidence type="ECO:0000256" key="13">
    <source>
        <dbReference type="ARBA" id="ARBA00029789"/>
    </source>
</evidence>
<feature type="binding site" evidence="17">
    <location>
        <begin position="108"/>
        <end position="113"/>
    </location>
    <ligand>
        <name>CDP</name>
        <dbReference type="ChEBI" id="CHEBI:58069"/>
    </ligand>
</feature>
<dbReference type="GO" id="GO:0008531">
    <property type="term" value="F:riboflavin kinase activity"/>
    <property type="evidence" value="ECO:0007669"/>
    <property type="project" value="InterPro"/>
</dbReference>
<accession>A0A3A6Q865</accession>
<dbReference type="SUPFAM" id="SSF82114">
    <property type="entry name" value="Riboflavin kinase-like"/>
    <property type="match status" value="1"/>
</dbReference>
<keyword evidence="7 17" id="KW-0288">FMN</keyword>
<keyword evidence="10 17" id="KW-0547">Nucleotide-binding</keyword>
<dbReference type="GO" id="GO:0009231">
    <property type="term" value="P:riboflavin biosynthetic process"/>
    <property type="evidence" value="ECO:0007669"/>
    <property type="project" value="InterPro"/>
</dbReference>
<dbReference type="PANTHER" id="PTHR40706:SF1">
    <property type="entry name" value="RIBOFLAVIN KINASE"/>
    <property type="match status" value="1"/>
</dbReference>
<dbReference type="InterPro" id="IPR036388">
    <property type="entry name" value="WH-like_DNA-bd_sf"/>
</dbReference>
<comment type="cofactor">
    <cofactor evidence="17">
        <name>Mg(2+)</name>
        <dbReference type="ChEBI" id="CHEBI:18420"/>
    </cofactor>
    <text evidence="17">Binds 1 Mg(2+) ion per subunit.</text>
</comment>
<evidence type="ECO:0000259" key="18">
    <source>
        <dbReference type="Pfam" id="PF01982"/>
    </source>
</evidence>
<protein>
    <recommendedName>
        <fullName evidence="5 17">Riboflavin kinase</fullName>
        <shortName evidence="17">RFK</shortName>
        <ecNumber evidence="4 17">2.7.1.161</ecNumber>
    </recommendedName>
    <alternativeName>
        <fullName evidence="14 17">CTP-dependent riboflavin kinase</fullName>
    </alternativeName>
    <alternativeName>
        <fullName evidence="15 17">CTP:riboflavin 5'-phosphotransferase</fullName>
    </alternativeName>
    <alternativeName>
        <fullName evidence="13 17">Flavokinase</fullName>
    </alternativeName>
</protein>
<dbReference type="InterPro" id="IPR023602">
    <property type="entry name" value="Riboflavin_kinase_CTP-dep"/>
</dbReference>
<keyword evidence="12 17" id="KW-0460">Magnesium</keyword>
<dbReference type="Gene3D" id="1.10.10.10">
    <property type="entry name" value="Winged helix-like DNA-binding domain superfamily/Winged helix DNA-binding domain"/>
    <property type="match status" value="1"/>
</dbReference>
<feature type="binding site" evidence="17">
    <location>
        <position position="139"/>
    </location>
    <ligand>
        <name>Mg(2+)</name>
        <dbReference type="ChEBI" id="CHEBI:18420"/>
    </ligand>
</feature>
<evidence type="ECO:0000256" key="10">
    <source>
        <dbReference type="ARBA" id="ARBA00022741"/>
    </source>
</evidence>
<dbReference type="Pfam" id="PF01982">
    <property type="entry name" value="CTP-dep_RFKase"/>
    <property type="match status" value="1"/>
</dbReference>
<keyword evidence="20" id="KW-1185">Reference proteome</keyword>
<evidence type="ECO:0000256" key="11">
    <source>
        <dbReference type="ARBA" id="ARBA00022777"/>
    </source>
</evidence>
<name>A0A3A6Q865_9EURY</name>
<evidence type="ECO:0000256" key="3">
    <source>
        <dbReference type="ARBA" id="ARBA00006428"/>
    </source>
</evidence>
<dbReference type="PANTHER" id="PTHR40706">
    <property type="entry name" value="RIBOFLAVIN KINASE"/>
    <property type="match status" value="1"/>
</dbReference>
<comment type="caution">
    <text evidence="19">The sequence shown here is derived from an EMBL/GenBank/DDBJ whole genome shotgun (WGS) entry which is preliminary data.</text>
</comment>
<gene>
    <name evidence="17" type="primary">ribK</name>
    <name evidence="19" type="ORF">DM826_06670</name>
</gene>
<evidence type="ECO:0000256" key="14">
    <source>
        <dbReference type="ARBA" id="ARBA00030544"/>
    </source>
</evidence>
<dbReference type="EC" id="2.7.1.161" evidence="4 17"/>
<evidence type="ECO:0000256" key="9">
    <source>
        <dbReference type="ARBA" id="ARBA00022723"/>
    </source>
</evidence>
<dbReference type="RefSeq" id="WP_120102624.1">
    <property type="nucleotide sequence ID" value="NZ_QKNY01000009.1"/>
</dbReference>
<evidence type="ECO:0000313" key="20">
    <source>
        <dbReference type="Proteomes" id="UP000276588"/>
    </source>
</evidence>
<feature type="binding site" evidence="17">
    <location>
        <position position="137"/>
    </location>
    <ligand>
        <name>Mg(2+)</name>
        <dbReference type="ChEBI" id="CHEBI:18420"/>
    </ligand>
</feature>
<evidence type="ECO:0000256" key="16">
    <source>
        <dbReference type="ARBA" id="ARBA00047857"/>
    </source>
</evidence>
<dbReference type="InterPro" id="IPR023465">
    <property type="entry name" value="Riboflavin_kinase_dom_sf"/>
</dbReference>
<keyword evidence="9 17" id="KW-0479">Metal-binding</keyword>
<comment type="pathway">
    <text evidence="2 17">Cofactor biosynthesis; FMN biosynthesis; FMN from riboflavin (CTP route): step 1/1.</text>
</comment>
<dbReference type="SUPFAM" id="SSF46785">
    <property type="entry name" value="Winged helix' DNA-binding domain"/>
    <property type="match status" value="1"/>
</dbReference>
<dbReference type="OrthoDB" id="30955at2157"/>
<dbReference type="InterPro" id="IPR039063">
    <property type="entry name" value="RibK_CTP-dep"/>
</dbReference>
<comment type="similarity">
    <text evidence="3 17">Belongs to the archaeal riboflavin kinase family.</text>
</comment>
<sequence>MSESAAGSLTHDELLALKHVALDGGLTGTVTVSCSGLGDRLDASTQTASRRLQALEAGGYLDRERVADGQLVSVTDGGEQALRSEYADYRQLFESPTELTLTGTVTTGMGEGKHYISLPGYERQFDSRLGYTPFPGTLNVELDTASIHARADLPGQASVPIDSWEDDDRTYGAATCYPATVERDGRAFEPAHIIVPDRTHHDEENLELIAPIKLRDELDLDDGEMLAIHVAEAELK</sequence>
<evidence type="ECO:0000256" key="7">
    <source>
        <dbReference type="ARBA" id="ARBA00022643"/>
    </source>
</evidence>
<proteinExistence type="inferred from homology"/>
<dbReference type="GO" id="GO:0000287">
    <property type="term" value="F:magnesium ion binding"/>
    <property type="evidence" value="ECO:0007669"/>
    <property type="project" value="UniProtKB-UniRule"/>
</dbReference>
<evidence type="ECO:0000313" key="19">
    <source>
        <dbReference type="EMBL" id="RJX43287.1"/>
    </source>
</evidence>
<keyword evidence="8 17" id="KW-0808">Transferase</keyword>
<keyword evidence="11 17" id="KW-0418">Kinase</keyword>
<evidence type="ECO:0000256" key="8">
    <source>
        <dbReference type="ARBA" id="ARBA00022679"/>
    </source>
</evidence>
<dbReference type="Gene3D" id="2.40.30.30">
    <property type="entry name" value="Riboflavin kinase-like"/>
    <property type="match status" value="1"/>
</dbReference>
<evidence type="ECO:0000256" key="5">
    <source>
        <dbReference type="ARBA" id="ARBA00017394"/>
    </source>
</evidence>
<dbReference type="HAMAP" id="MF_01285">
    <property type="entry name" value="Riboflavin_kinase"/>
    <property type="match status" value="1"/>
</dbReference>
<dbReference type="AlphaFoldDB" id="A0A3A6Q865"/>
<evidence type="ECO:0000256" key="15">
    <source>
        <dbReference type="ARBA" id="ARBA00033116"/>
    </source>
</evidence>
<keyword evidence="6 17" id="KW-0285">Flavoprotein</keyword>
<evidence type="ECO:0000256" key="2">
    <source>
        <dbReference type="ARBA" id="ARBA00005219"/>
    </source>
</evidence>
<evidence type="ECO:0000256" key="6">
    <source>
        <dbReference type="ARBA" id="ARBA00022630"/>
    </source>
</evidence>
<dbReference type="UniPathway" id="UPA00276">
    <property type="reaction ID" value="UER00929"/>
</dbReference>
<comment type="function">
    <text evidence="1 17">Catalyzes the CTP-dependent phosphorylation of riboflavin (vitamin B2) to form flavin mononucleotide (FMN).</text>
</comment>
<dbReference type="Proteomes" id="UP000276588">
    <property type="component" value="Unassembled WGS sequence"/>
</dbReference>
<evidence type="ECO:0000256" key="12">
    <source>
        <dbReference type="ARBA" id="ARBA00022842"/>
    </source>
</evidence>
<reference evidence="19 20" key="1">
    <citation type="submission" date="2018-06" db="EMBL/GenBank/DDBJ databases">
        <title>Halonotius sp. F13-13 a new haloarchaeeon isolated from a solar saltern from Isla Cristina, Huelva, Spain.</title>
        <authorList>
            <person name="Duran-Viseras A."/>
            <person name="Sanchez-Porro C."/>
            <person name="Ventosa A."/>
        </authorList>
    </citation>
    <scope>NUCLEOTIDE SEQUENCE [LARGE SCALE GENOMIC DNA]</scope>
    <source>
        <strain evidence="19 20">F13-13</strain>
    </source>
</reference>
<evidence type="ECO:0000256" key="1">
    <source>
        <dbReference type="ARBA" id="ARBA00003072"/>
    </source>
</evidence>
<comment type="caution">
    <text evidence="17">Lacks conserved residue(s) required for the propagation of feature annotation.</text>
</comment>
<feature type="binding site" evidence="17">
    <location>
        <begin position="212"/>
        <end position="215"/>
    </location>
    <ligand>
        <name>CDP</name>
        <dbReference type="ChEBI" id="CHEBI:58069"/>
    </ligand>
</feature>
<feature type="binding site" evidence="17">
    <location>
        <position position="199"/>
    </location>
    <ligand>
        <name>FMN</name>
        <dbReference type="ChEBI" id="CHEBI:58210"/>
    </ligand>
</feature>
<dbReference type="GO" id="GO:0009398">
    <property type="term" value="P:FMN biosynthetic process"/>
    <property type="evidence" value="ECO:0007669"/>
    <property type="project" value="UniProtKB-UniRule"/>
</dbReference>
<comment type="catalytic activity">
    <reaction evidence="16 17">
        <text>riboflavin + CTP = CDP + FMN + H(+)</text>
        <dbReference type="Rhea" id="RHEA:25021"/>
        <dbReference type="ChEBI" id="CHEBI:15378"/>
        <dbReference type="ChEBI" id="CHEBI:37563"/>
        <dbReference type="ChEBI" id="CHEBI:57986"/>
        <dbReference type="ChEBI" id="CHEBI:58069"/>
        <dbReference type="ChEBI" id="CHEBI:58210"/>
        <dbReference type="EC" id="2.7.1.161"/>
    </reaction>
</comment>
<dbReference type="GO" id="GO:0000166">
    <property type="term" value="F:nucleotide binding"/>
    <property type="evidence" value="ECO:0007669"/>
    <property type="project" value="UniProtKB-UniRule"/>
</dbReference>
<dbReference type="InterPro" id="IPR023470">
    <property type="entry name" value="Riboflavin_kinase_archaeal"/>
</dbReference>